<organism evidence="10 11">
    <name type="scientific">Beijerinckia indica subsp. indica (strain ATCC 9039 / DSM 1715 / NCIMB 8712)</name>
    <dbReference type="NCBI Taxonomy" id="395963"/>
    <lineage>
        <taxon>Bacteria</taxon>
        <taxon>Pseudomonadati</taxon>
        <taxon>Pseudomonadota</taxon>
        <taxon>Alphaproteobacteria</taxon>
        <taxon>Hyphomicrobiales</taxon>
        <taxon>Beijerinckiaceae</taxon>
        <taxon>Beijerinckia</taxon>
    </lineage>
</organism>
<keyword evidence="6 8" id="KW-0342">GTP-binding</keyword>
<evidence type="ECO:0000256" key="4">
    <source>
        <dbReference type="ARBA" id="ARBA00022741"/>
    </source>
</evidence>
<dbReference type="GO" id="GO:0046872">
    <property type="term" value="F:metal ion binding"/>
    <property type="evidence" value="ECO:0007669"/>
    <property type="project" value="UniProtKB-KW"/>
</dbReference>
<evidence type="ECO:0000256" key="7">
    <source>
        <dbReference type="ARBA" id="ARBA00023150"/>
    </source>
</evidence>
<keyword evidence="4 8" id="KW-0547">Nucleotide-binding</keyword>
<keyword evidence="1 8" id="KW-0963">Cytoplasm</keyword>
<dbReference type="EC" id="2.7.7.77" evidence="8"/>
<dbReference type="SUPFAM" id="SSF53448">
    <property type="entry name" value="Nucleotide-diphospho-sugar transferases"/>
    <property type="match status" value="1"/>
</dbReference>
<dbReference type="GO" id="GO:0061603">
    <property type="term" value="F:molybdenum cofactor guanylyltransferase activity"/>
    <property type="evidence" value="ECO:0007669"/>
    <property type="project" value="UniProtKB-EC"/>
</dbReference>
<dbReference type="EMBL" id="CP001016">
    <property type="protein sequence ID" value="ACB94637.1"/>
    <property type="molecule type" value="Genomic_DNA"/>
</dbReference>
<feature type="binding site" evidence="8">
    <location>
        <position position="72"/>
    </location>
    <ligand>
        <name>GTP</name>
        <dbReference type="ChEBI" id="CHEBI:37565"/>
    </ligand>
</feature>
<evidence type="ECO:0000256" key="5">
    <source>
        <dbReference type="ARBA" id="ARBA00022842"/>
    </source>
</evidence>
<comment type="function">
    <text evidence="8">Transfers a GMP moiety from GTP to Mo-molybdopterin (Mo-MPT) cofactor (Moco or molybdenum cofactor) to form Mo-molybdopterin guanine dinucleotide (Mo-MGD) cofactor.</text>
</comment>
<keyword evidence="2 8" id="KW-0808">Transferase</keyword>
<dbReference type="GO" id="GO:0005737">
    <property type="term" value="C:cytoplasm"/>
    <property type="evidence" value="ECO:0007669"/>
    <property type="project" value="UniProtKB-SubCell"/>
</dbReference>
<evidence type="ECO:0000256" key="2">
    <source>
        <dbReference type="ARBA" id="ARBA00022679"/>
    </source>
</evidence>
<dbReference type="InterPro" id="IPR013482">
    <property type="entry name" value="Molybde_CF_guanTrfase"/>
</dbReference>
<reference evidence="10 11" key="2">
    <citation type="journal article" date="2010" name="J. Bacteriol.">
        <title>Complete genome sequence of Beijerinckia indica subsp. indica.</title>
        <authorList>
            <person name="Tamas I."/>
            <person name="Dedysh S.N."/>
            <person name="Liesack W."/>
            <person name="Stott M.B."/>
            <person name="Alam M."/>
            <person name="Murrell J.C."/>
            <person name="Dunfield P.F."/>
        </authorList>
    </citation>
    <scope>NUCLEOTIDE SEQUENCE [LARGE SCALE GENOMIC DNA]</scope>
    <source>
        <strain evidence="11">ATCC 9039 / DSM 1715 / NCIMB 8712</strain>
    </source>
</reference>
<feature type="binding site" evidence="8">
    <location>
        <position position="26"/>
    </location>
    <ligand>
        <name>GTP</name>
        <dbReference type="ChEBI" id="CHEBI:37565"/>
    </ligand>
</feature>
<evidence type="ECO:0000259" key="9">
    <source>
        <dbReference type="Pfam" id="PF12804"/>
    </source>
</evidence>
<comment type="subunit">
    <text evidence="8">Monomer.</text>
</comment>
<evidence type="ECO:0000256" key="6">
    <source>
        <dbReference type="ARBA" id="ARBA00023134"/>
    </source>
</evidence>
<dbReference type="STRING" id="395963.Bind_0993"/>
<dbReference type="AlphaFoldDB" id="B2II54"/>
<dbReference type="OrthoDB" id="9788394at2"/>
<proteinExistence type="inferred from homology"/>
<comment type="subcellular location">
    <subcellularLocation>
        <location evidence="8">Cytoplasm</location>
    </subcellularLocation>
</comment>
<dbReference type="PANTHER" id="PTHR19136:SF81">
    <property type="entry name" value="MOLYBDENUM COFACTOR GUANYLYLTRANSFERASE"/>
    <property type="match status" value="1"/>
</dbReference>
<evidence type="ECO:0000256" key="1">
    <source>
        <dbReference type="ARBA" id="ARBA00022490"/>
    </source>
</evidence>
<evidence type="ECO:0000256" key="3">
    <source>
        <dbReference type="ARBA" id="ARBA00022723"/>
    </source>
</evidence>
<evidence type="ECO:0000256" key="8">
    <source>
        <dbReference type="HAMAP-Rule" id="MF_00316"/>
    </source>
</evidence>
<feature type="domain" description="MobA-like NTP transferase" evidence="9">
    <location>
        <begin position="10"/>
        <end position="149"/>
    </location>
</feature>
<gene>
    <name evidence="8" type="primary">mobA</name>
    <name evidence="10" type="ordered locus">Bind_0993</name>
</gene>
<dbReference type="HAMAP" id="MF_00316">
    <property type="entry name" value="MobA"/>
    <property type="match status" value="1"/>
</dbReference>
<comment type="cofactor">
    <cofactor evidence="8">
        <name>Mg(2+)</name>
        <dbReference type="ChEBI" id="CHEBI:18420"/>
    </cofactor>
</comment>
<comment type="similarity">
    <text evidence="8">Belongs to the MobA family.</text>
</comment>
<comment type="catalytic activity">
    <reaction evidence="8">
        <text>Mo-molybdopterin + GTP + H(+) = Mo-molybdopterin guanine dinucleotide + diphosphate</text>
        <dbReference type="Rhea" id="RHEA:34243"/>
        <dbReference type="ChEBI" id="CHEBI:15378"/>
        <dbReference type="ChEBI" id="CHEBI:33019"/>
        <dbReference type="ChEBI" id="CHEBI:37565"/>
        <dbReference type="ChEBI" id="CHEBI:71302"/>
        <dbReference type="ChEBI" id="CHEBI:71310"/>
        <dbReference type="EC" id="2.7.7.77"/>
    </reaction>
</comment>
<comment type="domain">
    <text evidence="8">The N-terminal domain determines nucleotide recognition and specific binding, while the C-terminal domain determines the specific binding to the target protein.</text>
</comment>
<feature type="binding site" evidence="8">
    <location>
        <begin position="13"/>
        <end position="15"/>
    </location>
    <ligand>
        <name>GTP</name>
        <dbReference type="ChEBI" id="CHEBI:37565"/>
    </ligand>
</feature>
<dbReference type="InterPro" id="IPR025877">
    <property type="entry name" value="MobA-like_NTP_Trfase"/>
</dbReference>
<dbReference type="CDD" id="cd02503">
    <property type="entry name" value="MobA"/>
    <property type="match status" value="1"/>
</dbReference>
<dbReference type="InterPro" id="IPR029044">
    <property type="entry name" value="Nucleotide-diphossugar_trans"/>
</dbReference>
<dbReference type="KEGG" id="bid:Bind_0993"/>
<keyword evidence="7 8" id="KW-0501">Molybdenum cofactor biosynthesis</keyword>
<keyword evidence="5 8" id="KW-0460">Magnesium</keyword>
<evidence type="ECO:0000313" key="10">
    <source>
        <dbReference type="EMBL" id="ACB94637.1"/>
    </source>
</evidence>
<dbReference type="GO" id="GO:1902758">
    <property type="term" value="P:bis(molybdopterin guanine dinucleotide)molybdenum biosynthetic process"/>
    <property type="evidence" value="ECO:0007669"/>
    <property type="project" value="TreeGrafter"/>
</dbReference>
<dbReference type="GO" id="GO:0005525">
    <property type="term" value="F:GTP binding"/>
    <property type="evidence" value="ECO:0007669"/>
    <property type="project" value="UniProtKB-UniRule"/>
</dbReference>
<dbReference type="RefSeq" id="WP_012383994.1">
    <property type="nucleotide sequence ID" value="NC_010581.1"/>
</dbReference>
<dbReference type="PANTHER" id="PTHR19136">
    <property type="entry name" value="MOLYBDENUM COFACTOR GUANYLYLTRANSFERASE"/>
    <property type="match status" value="1"/>
</dbReference>
<accession>B2II54</accession>
<feature type="binding site" evidence="8">
    <location>
        <position position="104"/>
    </location>
    <ligand>
        <name>Mg(2+)</name>
        <dbReference type="ChEBI" id="CHEBI:18420"/>
    </ligand>
</feature>
<dbReference type="Pfam" id="PF12804">
    <property type="entry name" value="NTP_transf_3"/>
    <property type="match status" value="1"/>
</dbReference>
<comment type="caution">
    <text evidence="8">Lacks conserved residue(s) required for the propagation of feature annotation.</text>
</comment>
<dbReference type="HOGENOM" id="CLU_055597_5_0_5"/>
<name>B2II54_BEII9</name>
<dbReference type="Proteomes" id="UP000001695">
    <property type="component" value="Chromosome"/>
</dbReference>
<protein>
    <recommendedName>
        <fullName evidence="8">Molybdenum cofactor guanylyltransferase</fullName>
        <shortName evidence="8">MoCo guanylyltransferase</shortName>
        <ecNumber evidence="8">2.7.7.77</ecNumber>
    </recommendedName>
    <alternativeName>
        <fullName evidence="8">GTP:molybdopterin guanylyltransferase</fullName>
    </alternativeName>
    <alternativeName>
        <fullName evidence="8">Mo-MPT guanylyltransferase</fullName>
    </alternativeName>
    <alternativeName>
        <fullName evidence="8">Molybdopterin guanylyltransferase</fullName>
    </alternativeName>
    <alternativeName>
        <fullName evidence="8">Molybdopterin-guanine dinucleotide synthase</fullName>
        <shortName evidence="8">MGD synthase</shortName>
    </alternativeName>
</protein>
<dbReference type="Gene3D" id="3.90.550.10">
    <property type="entry name" value="Spore Coat Polysaccharide Biosynthesis Protein SpsA, Chain A"/>
    <property type="match status" value="1"/>
</dbReference>
<keyword evidence="11" id="KW-1185">Reference proteome</keyword>
<sequence length="209" mass="22767">MASIDHRCGAVILAGGIGRRMGTCDKPLLTLGGRSILERLIAILSLQCQALAISANGDPHRFFPWSLPVLSDDIEGAGPLAGVLRGLDWAAVQGLDSLLTVPGDTPFIPPMLLQRLLPAPCVAVSENRRHHLVATWPVSCCGLLRQRLEAAIACPDRGALSVKAFADLIDVREIVFDTEWFDPFFNVNTPEDYQAAIEMLEHKVDHDRV</sequence>
<evidence type="ECO:0000313" key="11">
    <source>
        <dbReference type="Proteomes" id="UP000001695"/>
    </source>
</evidence>
<feature type="binding site" evidence="8">
    <location>
        <position position="104"/>
    </location>
    <ligand>
        <name>GTP</name>
        <dbReference type="ChEBI" id="CHEBI:37565"/>
    </ligand>
</feature>
<reference evidence="11" key="1">
    <citation type="submission" date="2008-03" db="EMBL/GenBank/DDBJ databases">
        <title>Complete sequence of chromosome of Beijerinckia indica subsp. indica ATCC 9039.</title>
        <authorList>
            <consortium name="US DOE Joint Genome Institute"/>
            <person name="Copeland A."/>
            <person name="Lucas S."/>
            <person name="Lapidus A."/>
            <person name="Glavina del Rio T."/>
            <person name="Dalin E."/>
            <person name="Tice H."/>
            <person name="Bruce D."/>
            <person name="Goodwin L."/>
            <person name="Pitluck S."/>
            <person name="LaButti K."/>
            <person name="Schmutz J."/>
            <person name="Larimer F."/>
            <person name="Land M."/>
            <person name="Hauser L."/>
            <person name="Kyrpides N."/>
            <person name="Mikhailova N."/>
            <person name="Dunfield P.F."/>
            <person name="Dedysh S.N."/>
            <person name="Liesack W."/>
            <person name="Saw J.H."/>
            <person name="Alam M."/>
            <person name="Chen Y."/>
            <person name="Murrell J.C."/>
            <person name="Richardson P."/>
        </authorList>
    </citation>
    <scope>NUCLEOTIDE SEQUENCE [LARGE SCALE GENOMIC DNA]</scope>
    <source>
        <strain evidence="11">ATCC 9039 / DSM 1715 / NCIMB 8712</strain>
    </source>
</reference>
<dbReference type="eggNOG" id="COG0746">
    <property type="taxonomic scope" value="Bacteria"/>
</dbReference>
<keyword evidence="3 8" id="KW-0479">Metal-binding</keyword>